<organism evidence="1 2">
    <name type="scientific">Anguilla anguilla</name>
    <name type="common">European freshwater eel</name>
    <name type="synonym">Muraena anguilla</name>
    <dbReference type="NCBI Taxonomy" id="7936"/>
    <lineage>
        <taxon>Eukaryota</taxon>
        <taxon>Metazoa</taxon>
        <taxon>Chordata</taxon>
        <taxon>Craniata</taxon>
        <taxon>Vertebrata</taxon>
        <taxon>Euteleostomi</taxon>
        <taxon>Actinopterygii</taxon>
        <taxon>Neopterygii</taxon>
        <taxon>Teleostei</taxon>
        <taxon>Anguilliformes</taxon>
        <taxon>Anguillidae</taxon>
        <taxon>Anguilla</taxon>
    </lineage>
</organism>
<dbReference type="EMBL" id="JAFIRN010000006">
    <property type="protein sequence ID" value="KAG5846377.1"/>
    <property type="molecule type" value="Genomic_DNA"/>
</dbReference>
<evidence type="ECO:0000313" key="1">
    <source>
        <dbReference type="EMBL" id="KAG5846377.1"/>
    </source>
</evidence>
<comment type="caution">
    <text evidence="1">The sequence shown here is derived from an EMBL/GenBank/DDBJ whole genome shotgun (WGS) entry which is preliminary data.</text>
</comment>
<protein>
    <submittedName>
        <fullName evidence="1">Uncharacterized protein</fullName>
    </submittedName>
</protein>
<keyword evidence="2" id="KW-1185">Reference proteome</keyword>
<sequence>MTPPQMTRMSGRLRLRSSLMSSGTRVLCPAARVLIPTQCTSASTACCATSRGVWEKGANVHVEPQVSEARGNDFGAPVVPVLSHLGH</sequence>
<proteinExistence type="predicted"/>
<gene>
    <name evidence="1" type="ORF">ANANG_G00114280</name>
</gene>
<dbReference type="AlphaFoldDB" id="A0A9D3MCB1"/>
<dbReference type="Proteomes" id="UP001044222">
    <property type="component" value="Unassembled WGS sequence"/>
</dbReference>
<evidence type="ECO:0000313" key="2">
    <source>
        <dbReference type="Proteomes" id="UP001044222"/>
    </source>
</evidence>
<reference evidence="1" key="1">
    <citation type="submission" date="2021-01" db="EMBL/GenBank/DDBJ databases">
        <title>A chromosome-scale assembly of European eel, Anguilla anguilla.</title>
        <authorList>
            <person name="Henkel C."/>
            <person name="Jong-Raadsen S.A."/>
            <person name="Dufour S."/>
            <person name="Weltzien F.-A."/>
            <person name="Palstra A.P."/>
            <person name="Pelster B."/>
            <person name="Spaink H.P."/>
            <person name="Van Den Thillart G.E."/>
            <person name="Jansen H."/>
            <person name="Zahm M."/>
            <person name="Klopp C."/>
            <person name="Cedric C."/>
            <person name="Louis A."/>
            <person name="Berthelot C."/>
            <person name="Parey E."/>
            <person name="Roest Crollius H."/>
            <person name="Montfort J."/>
            <person name="Robinson-Rechavi M."/>
            <person name="Bucao C."/>
            <person name="Bouchez O."/>
            <person name="Gislard M."/>
            <person name="Lluch J."/>
            <person name="Milhes M."/>
            <person name="Lampietro C."/>
            <person name="Lopez Roques C."/>
            <person name="Donnadieu C."/>
            <person name="Braasch I."/>
            <person name="Desvignes T."/>
            <person name="Postlethwait J."/>
            <person name="Bobe J."/>
            <person name="Guiguen Y."/>
            <person name="Dirks R."/>
        </authorList>
    </citation>
    <scope>NUCLEOTIDE SEQUENCE</scope>
    <source>
        <strain evidence="1">Tag_6206</strain>
        <tissue evidence="1">Liver</tissue>
    </source>
</reference>
<accession>A0A9D3MCB1</accession>
<name>A0A9D3MCB1_ANGAN</name>